<sequence>MIKDTQTNPGGKSRAEAAMNRSDQQHSSGQQNIPGDIIEDRTCWLVFLLSPYLDSNAFSNHGIPLSTNPVFLEQTSNAAPPPPLFECRYLSQPKLAFPAT</sequence>
<evidence type="ECO:0000313" key="2">
    <source>
        <dbReference type="Proteomes" id="UP000309997"/>
    </source>
</evidence>
<gene>
    <name evidence="1" type="ORF">D5086_027525</name>
</gene>
<dbReference type="Proteomes" id="UP000309997">
    <property type="component" value="Unassembled WGS sequence"/>
</dbReference>
<comment type="caution">
    <text evidence="1">The sequence shown here is derived from an EMBL/GenBank/DDBJ whole genome shotgun (WGS) entry which is preliminary data.</text>
</comment>
<keyword evidence="2" id="KW-1185">Reference proteome</keyword>
<organism evidence="1 2">
    <name type="scientific">Populus alba</name>
    <name type="common">White poplar</name>
    <dbReference type="NCBI Taxonomy" id="43335"/>
    <lineage>
        <taxon>Eukaryota</taxon>
        <taxon>Viridiplantae</taxon>
        <taxon>Streptophyta</taxon>
        <taxon>Embryophyta</taxon>
        <taxon>Tracheophyta</taxon>
        <taxon>Spermatophyta</taxon>
        <taxon>Magnoliopsida</taxon>
        <taxon>eudicotyledons</taxon>
        <taxon>Gunneridae</taxon>
        <taxon>Pentapetalae</taxon>
        <taxon>rosids</taxon>
        <taxon>fabids</taxon>
        <taxon>Malpighiales</taxon>
        <taxon>Salicaceae</taxon>
        <taxon>Saliceae</taxon>
        <taxon>Populus</taxon>
    </lineage>
</organism>
<proteinExistence type="predicted"/>
<dbReference type="EMBL" id="RCHU02000015">
    <property type="protein sequence ID" value="KAL3570276.1"/>
    <property type="molecule type" value="Genomic_DNA"/>
</dbReference>
<name>A0ACC4AWE7_POPAL</name>
<protein>
    <submittedName>
        <fullName evidence="1">Uncharacterized protein</fullName>
    </submittedName>
</protein>
<reference evidence="1 2" key="1">
    <citation type="journal article" date="2024" name="Plant Biotechnol. J.">
        <title>Genome and CRISPR/Cas9 system of a widespread forest tree (Populus alba) in the world.</title>
        <authorList>
            <person name="Liu Y.J."/>
            <person name="Jiang P.F."/>
            <person name="Han X.M."/>
            <person name="Li X.Y."/>
            <person name="Wang H.M."/>
            <person name="Wang Y.J."/>
            <person name="Wang X.X."/>
            <person name="Zeng Q.Y."/>
        </authorList>
    </citation>
    <scope>NUCLEOTIDE SEQUENCE [LARGE SCALE GENOMIC DNA]</scope>
    <source>
        <strain evidence="2">cv. PAL-ZL1</strain>
    </source>
</reference>
<evidence type="ECO:0000313" key="1">
    <source>
        <dbReference type="EMBL" id="KAL3570276.1"/>
    </source>
</evidence>
<accession>A0ACC4AWE7</accession>